<accession>W8U5H4</accession>
<dbReference type="InterPro" id="IPR049238">
    <property type="entry name" value="DUF6873"/>
</dbReference>
<dbReference type="EMBL" id="CP007452">
    <property type="protein sequence ID" value="AHM56176.1"/>
    <property type="molecule type" value="Genomic_DNA"/>
</dbReference>
<sequence length="239" mass="26800">MFIIDSRTPDEAKDMLVKRGQIIETKPSENTYAAISGHPDISVCHLGGREIVVAPDSFEHYKELLSIYGFNVICGRSELQHSYPHNIQYNVAFVGKHAIHNFRHTDTVILEHIRKNGYVLVDVKQGYSKCSTCVIDGNSIITSDEGIHRAAMNFGIESLLIEKGGISLEGFEYGFIGGCSGLISENEIAFIGDLTEHACYRAMREFIEKRNREIVILGEFKLADYGSIIPLLEEQPKYI</sequence>
<dbReference type="AlphaFoldDB" id="W8U5H4"/>
<reference evidence="2 3" key="1">
    <citation type="journal article" date="2014" name="Genome Announc.">
        <title>Complete Genome Sequence of Amino Acid-Utilizing Eubacterium acidaminophilum al-2 (DSM 3953).</title>
        <authorList>
            <person name="Poehlein A."/>
            <person name="Andreesen J.R."/>
            <person name="Daniel R."/>
        </authorList>
    </citation>
    <scope>NUCLEOTIDE SEQUENCE [LARGE SCALE GENOMIC DNA]</scope>
    <source>
        <strain evidence="2 3">DSM 3953</strain>
    </source>
</reference>
<dbReference type="KEGG" id="eac:EAL2_c08760"/>
<organism evidence="2 3">
    <name type="scientific">Peptoclostridium acidaminophilum DSM 3953</name>
    <dbReference type="NCBI Taxonomy" id="1286171"/>
    <lineage>
        <taxon>Bacteria</taxon>
        <taxon>Bacillati</taxon>
        <taxon>Bacillota</taxon>
        <taxon>Clostridia</taxon>
        <taxon>Peptostreptococcales</taxon>
        <taxon>Peptoclostridiaceae</taxon>
        <taxon>Peptoclostridium</taxon>
    </lineage>
</organism>
<keyword evidence="3" id="KW-1185">Reference proteome</keyword>
<dbReference type="Proteomes" id="UP000019591">
    <property type="component" value="Chromosome"/>
</dbReference>
<dbReference type="Pfam" id="PF21778">
    <property type="entry name" value="DUF6873"/>
    <property type="match status" value="1"/>
</dbReference>
<name>W8U5H4_PEPAC</name>
<evidence type="ECO:0000313" key="2">
    <source>
        <dbReference type="EMBL" id="AHM56176.1"/>
    </source>
</evidence>
<gene>
    <name evidence="2" type="primary">grrZ</name>
    <name evidence="2" type="ORF">EAL2_c08760</name>
</gene>
<dbReference type="STRING" id="1286171.EAL2_c08760"/>
<proteinExistence type="predicted"/>
<dbReference type="HOGENOM" id="CLU_104531_0_0_9"/>
<feature type="domain" description="DUF6873" evidence="1">
    <location>
        <begin position="3"/>
        <end position="229"/>
    </location>
</feature>
<dbReference type="eggNOG" id="ENOG502ZBQJ">
    <property type="taxonomic scope" value="Bacteria"/>
</dbReference>
<evidence type="ECO:0000313" key="3">
    <source>
        <dbReference type="Proteomes" id="UP000019591"/>
    </source>
</evidence>
<dbReference type="PATRIC" id="fig|1286171.3.peg.828"/>
<protein>
    <recommendedName>
        <fullName evidence="1">DUF6873 domain-containing protein</fullName>
    </recommendedName>
</protein>
<evidence type="ECO:0000259" key="1">
    <source>
        <dbReference type="Pfam" id="PF21778"/>
    </source>
</evidence>